<sequence length="449" mass="50355">MAAAVWKPLAKLTTRLSNWFGDEKQLRPSKSLTALNQKSLRINLPTTKPTKSKSSENINRIVSISTPAKKLSKKSSTKDILKFRRKKEATPPENDQGHDANENPVGSFPMSNSWHSHLTDMVQNDSEIAGPSSCIQVGPDGRILTVKEERETSKKPKRSKSITAMNNDRITSDSAALSGFRTPQSLSGFKCNQTIDSRFWRLPREPLLNSDALFRRLEKIGEGSYATEWSGSFPRQNFPFPTSTRFGLLSRPEDPPQGLETTKFTGFGKQRVEIGRFWFGTFQKFAVPKLELGCGHFVVSATGSAARIHGLLDFLGFVGRWMHFRRDADGNATFSGHQRRRRPTRTDFLDPRCSKRRKVAGSGVFPKFKTLKFHPYVELPWRRVHPILAKLGDSGDRLLTLFLQLNPSSRISANAAMLQPYFSVLPPEVHLLKPTESIFAGFPGKSGII</sequence>
<evidence type="ECO:0000313" key="1">
    <source>
        <dbReference type="Proteomes" id="UP000887576"/>
    </source>
</evidence>
<accession>A0AC34RSU0</accession>
<dbReference type="WBParaSite" id="JU765_v2.g9935.t1">
    <property type="protein sequence ID" value="JU765_v2.g9935.t1"/>
    <property type="gene ID" value="JU765_v2.g9935"/>
</dbReference>
<reference evidence="2" key="1">
    <citation type="submission" date="2022-11" db="UniProtKB">
        <authorList>
            <consortium name="WormBaseParasite"/>
        </authorList>
    </citation>
    <scope>IDENTIFICATION</scope>
</reference>
<dbReference type="Proteomes" id="UP000887576">
    <property type="component" value="Unplaced"/>
</dbReference>
<evidence type="ECO:0000313" key="2">
    <source>
        <dbReference type="WBParaSite" id="JU765_v2.g9935.t1"/>
    </source>
</evidence>
<organism evidence="1 2">
    <name type="scientific">Panagrolaimus sp. JU765</name>
    <dbReference type="NCBI Taxonomy" id="591449"/>
    <lineage>
        <taxon>Eukaryota</taxon>
        <taxon>Metazoa</taxon>
        <taxon>Ecdysozoa</taxon>
        <taxon>Nematoda</taxon>
        <taxon>Chromadorea</taxon>
        <taxon>Rhabditida</taxon>
        <taxon>Tylenchina</taxon>
        <taxon>Panagrolaimomorpha</taxon>
        <taxon>Panagrolaimoidea</taxon>
        <taxon>Panagrolaimidae</taxon>
        <taxon>Panagrolaimus</taxon>
    </lineage>
</organism>
<proteinExistence type="predicted"/>
<protein>
    <submittedName>
        <fullName evidence="2">Protein kinase domain-containing protein</fullName>
    </submittedName>
</protein>
<name>A0AC34RSU0_9BILA</name>